<organism evidence="1 2">
    <name type="scientific">Liparis tanakae</name>
    <name type="common">Tanaka's snailfish</name>
    <dbReference type="NCBI Taxonomy" id="230148"/>
    <lineage>
        <taxon>Eukaryota</taxon>
        <taxon>Metazoa</taxon>
        <taxon>Chordata</taxon>
        <taxon>Craniata</taxon>
        <taxon>Vertebrata</taxon>
        <taxon>Euteleostomi</taxon>
        <taxon>Actinopterygii</taxon>
        <taxon>Neopterygii</taxon>
        <taxon>Teleostei</taxon>
        <taxon>Neoteleostei</taxon>
        <taxon>Acanthomorphata</taxon>
        <taxon>Eupercaria</taxon>
        <taxon>Perciformes</taxon>
        <taxon>Cottioidei</taxon>
        <taxon>Cottales</taxon>
        <taxon>Liparidae</taxon>
        <taxon>Liparis</taxon>
    </lineage>
</organism>
<sequence>MKSRRYEIPSVFLLPDLTQPVEVKRAPPGRHRPACRLRLPSDGGCSRLADGWRASGVSIPPPVVSRLHGGRSALGYSL</sequence>
<proteinExistence type="predicted"/>
<comment type="caution">
    <text evidence="1">The sequence shown here is derived from an EMBL/GenBank/DDBJ whole genome shotgun (WGS) entry which is preliminary data.</text>
</comment>
<dbReference type="EMBL" id="SRLO01005505">
    <property type="protein sequence ID" value="TNN29554.1"/>
    <property type="molecule type" value="Genomic_DNA"/>
</dbReference>
<evidence type="ECO:0000313" key="2">
    <source>
        <dbReference type="Proteomes" id="UP000314294"/>
    </source>
</evidence>
<dbReference type="Proteomes" id="UP000314294">
    <property type="component" value="Unassembled WGS sequence"/>
</dbReference>
<reference evidence="1 2" key="1">
    <citation type="submission" date="2019-03" db="EMBL/GenBank/DDBJ databases">
        <title>First draft genome of Liparis tanakae, snailfish: a comprehensive survey of snailfish specific genes.</title>
        <authorList>
            <person name="Kim W."/>
            <person name="Song I."/>
            <person name="Jeong J.-H."/>
            <person name="Kim D."/>
            <person name="Kim S."/>
            <person name="Ryu S."/>
            <person name="Song J.Y."/>
            <person name="Lee S.K."/>
        </authorList>
    </citation>
    <scope>NUCLEOTIDE SEQUENCE [LARGE SCALE GENOMIC DNA]</scope>
    <source>
        <tissue evidence="1">Muscle</tissue>
    </source>
</reference>
<gene>
    <name evidence="1" type="ORF">EYF80_060297</name>
</gene>
<evidence type="ECO:0000313" key="1">
    <source>
        <dbReference type="EMBL" id="TNN29554.1"/>
    </source>
</evidence>
<protein>
    <submittedName>
        <fullName evidence="1">Uncharacterized protein</fullName>
    </submittedName>
</protein>
<dbReference type="AlphaFoldDB" id="A0A4Z2EM85"/>
<name>A0A4Z2EM85_9TELE</name>
<accession>A0A4Z2EM85</accession>
<keyword evidence="2" id="KW-1185">Reference proteome</keyword>